<keyword evidence="1" id="KW-0812">Transmembrane</keyword>
<dbReference type="InterPro" id="IPR010730">
    <property type="entry name" value="HET"/>
</dbReference>
<evidence type="ECO:0000313" key="4">
    <source>
        <dbReference type="EMBL" id="PBK58214.1"/>
    </source>
</evidence>
<evidence type="ECO:0000313" key="5">
    <source>
        <dbReference type="Proteomes" id="UP000218334"/>
    </source>
</evidence>
<proteinExistence type="predicted"/>
<protein>
    <recommendedName>
        <fullName evidence="2">Heterokaryon incompatibility domain-containing protein</fullName>
    </recommendedName>
</protein>
<keyword evidence="1" id="KW-0472">Membrane</keyword>
<feature type="domain" description="Heterokaryon incompatibility" evidence="2">
    <location>
        <begin position="147"/>
        <end position="258"/>
    </location>
</feature>
<name>A0A2H3AN60_9AGAR</name>
<evidence type="ECO:0000256" key="1">
    <source>
        <dbReference type="SAM" id="Phobius"/>
    </source>
</evidence>
<reference evidence="4" key="2">
    <citation type="journal article" date="2017" name="Nat. Ecol. Evol.">
        <title>Lineage-specific genetic innovations streamline the genomes of Armillaria species to pathogenesis.</title>
        <authorList>
            <consortium name="DOE Joint Genome Institute"/>
            <person name="Sipos G."/>
            <person name="Prasanna A.N."/>
            <person name="Walter M.C."/>
            <person name="O'Connor E."/>
            <person name="Balint B."/>
            <person name="Krizsan K."/>
            <person name="Kiss B."/>
            <person name="Hess J."/>
            <person name="Varga T."/>
            <person name="Slot J."/>
            <person name="Riley R."/>
            <person name="Boka B."/>
            <person name="Rigling D."/>
            <person name="Barry K."/>
            <person name="Lee J."/>
            <person name="Mihaltcheva S."/>
            <person name="LaButti K."/>
            <person name="Lipzen A."/>
            <person name="Waldron R."/>
            <person name="Moloney N.M."/>
            <person name="Sperisen C."/>
            <person name="Kredics L."/>
            <person name="Vagvolgyi C."/>
            <person name="Patrignani A."/>
            <person name="Fitzpatrick D."/>
            <person name="Nagy I."/>
            <person name="Doyle S."/>
            <person name="Anderson J."/>
            <person name="Grigoriev I.V."/>
            <person name="Guldener U."/>
            <person name="Munsterkotter M."/>
            <person name="Nagy L.G."/>
        </authorList>
    </citation>
    <scope>NUCLEOTIDE SEQUENCE [LARGE SCALE GENOMIC DNA]</scope>
    <source>
        <strain evidence="4">28-4</strain>
    </source>
</reference>
<dbReference type="EMBL" id="KZ293580">
    <property type="protein sequence ID" value="PBK58201.1"/>
    <property type="molecule type" value="Genomic_DNA"/>
</dbReference>
<keyword evidence="5" id="KW-1185">Reference proteome</keyword>
<organism evidence="4 5">
    <name type="scientific">Armillaria solidipes</name>
    <dbReference type="NCBI Taxonomy" id="1076256"/>
    <lineage>
        <taxon>Eukaryota</taxon>
        <taxon>Fungi</taxon>
        <taxon>Dikarya</taxon>
        <taxon>Basidiomycota</taxon>
        <taxon>Agaricomycotina</taxon>
        <taxon>Agaricomycetes</taxon>
        <taxon>Agaricomycetidae</taxon>
        <taxon>Agaricales</taxon>
        <taxon>Marasmiineae</taxon>
        <taxon>Physalacriaceae</taxon>
        <taxon>Armillaria</taxon>
    </lineage>
</organism>
<feature type="transmembrane region" description="Helical" evidence="1">
    <location>
        <begin position="480"/>
        <end position="498"/>
    </location>
</feature>
<dbReference type="Proteomes" id="UP000218334">
    <property type="component" value="Unassembled WGS sequence"/>
</dbReference>
<dbReference type="AlphaFoldDB" id="A0A2H3AN60"/>
<dbReference type="Pfam" id="PF06985">
    <property type="entry name" value="HET"/>
    <property type="match status" value="1"/>
</dbReference>
<feature type="transmembrane region" description="Helical" evidence="1">
    <location>
        <begin position="504"/>
        <end position="528"/>
    </location>
</feature>
<evidence type="ECO:0000259" key="2">
    <source>
        <dbReference type="Pfam" id="PF06985"/>
    </source>
</evidence>
<dbReference type="EMBL" id="KZ293574">
    <property type="protein sequence ID" value="PBK58214.1"/>
    <property type="molecule type" value="Genomic_DNA"/>
</dbReference>
<keyword evidence="1" id="KW-1133">Transmembrane helix</keyword>
<evidence type="ECO:0000313" key="3">
    <source>
        <dbReference type="EMBL" id="PBK58201.1"/>
    </source>
</evidence>
<reference evidence="5" key="1">
    <citation type="journal article" date="2017" name="Nat. Ecol. Evol.">
        <title>Genome expansion and lineage-specific genetic innovations in the forest pathogenic fungi Armillaria.</title>
        <authorList>
            <person name="Sipos G."/>
            <person name="Prasanna A.N."/>
            <person name="Walter M.C."/>
            <person name="O'Connor E."/>
            <person name="Balint B."/>
            <person name="Krizsan K."/>
            <person name="Kiss B."/>
            <person name="Hess J."/>
            <person name="Varga T."/>
            <person name="Slot J."/>
            <person name="Riley R."/>
            <person name="Boka B."/>
            <person name="Rigling D."/>
            <person name="Barry K."/>
            <person name="Lee J."/>
            <person name="Mihaltcheva S."/>
            <person name="LaButti K."/>
            <person name="Lipzen A."/>
            <person name="Waldron R."/>
            <person name="Moloney N.M."/>
            <person name="Sperisen C."/>
            <person name="Kredics L."/>
            <person name="Vagvoelgyi C."/>
            <person name="Patrignani A."/>
            <person name="Fitzpatrick D."/>
            <person name="Nagy I."/>
            <person name="Doyle S."/>
            <person name="Anderson J.B."/>
            <person name="Grigoriev I.V."/>
            <person name="Gueldener U."/>
            <person name="Muensterkoetter M."/>
            <person name="Nagy L.G."/>
        </authorList>
    </citation>
    <scope>NUCLEOTIDE SEQUENCE [LARGE SCALE GENOMIC DNA]</scope>
    <source>
        <strain evidence="5">28-4</strain>
    </source>
</reference>
<gene>
    <name evidence="4" type="ORF">ARMSODRAFT_1091310</name>
    <name evidence="3" type="ORF">ARMSODRAFT_184286</name>
</gene>
<accession>A0A2H3AN60</accession>
<sequence length="690" mass="77579">MPNRFAKAKTAFITTFTTLSHIRLRRLLIEDRNVKGPCWFSRQRTDFFHVPAQLLRVLIQLILAPIYIYIPRAFYEHISNYANSPWAFELTSTPDAVLSAAPDRDGVGKYAPTGSDPRWMLKVQIVDGAIMSRQQVRWSEEVRNQGYTALSYPMESAHVLFQEAGLTVETPTEQRRFSLKDRKRIAEQLLIEYCASHDVGNRTEYIWLDEFCLSDADQPDDSSDRSEELGRLADIFRNASQVAVFCHMENCDHTSTTCLWGTRLFTIGEIIHAKEVIRLTRQQQQDGSRSLRTHAYRETAIAFREKMQTNAAHDNRWHLYAIMQHSTNAGSVPWQNAIHALVVEAITRDLAGTGFEEHKFLGKALNGLLPRRARLCDLKGKDGWRDLAWLLELNQGFYNAASLAAVCTLGEGGWLGPPIRPVAGNERLEPIVHAFPVGVSNVGIKTPLCVIGSMTIKLRDSLERDPFGLYNNKDMRGLKLLSMCLLFMVWVIGLSLIVENQWILPVALIWIGSSLFVILEMAVGTIYLQRDGWIFLDAIHWGCDPQQQLGKQDPKLAKLAEWGDRQLVPNWRQPDEKEQQPSNGSLVDLKNRVTVKVIVRDRPNALVVLAIHGSGVTSMLVNRKDDLDGVMLGKVGMCNVPPYVLAKTVRSGMLCIGVPLEEQEGGDDSDSDDGTSVNSEAASFFMSLCC</sequence>